<evidence type="ECO:0000256" key="1">
    <source>
        <dbReference type="SAM" id="MobiDB-lite"/>
    </source>
</evidence>
<feature type="compositionally biased region" description="Low complexity" evidence="1">
    <location>
        <begin position="1"/>
        <end position="19"/>
    </location>
</feature>
<name>A0A2N5S0E4_9BASI</name>
<feature type="compositionally biased region" description="Polar residues" evidence="1">
    <location>
        <begin position="36"/>
        <end position="51"/>
    </location>
</feature>
<dbReference type="AlphaFoldDB" id="A0A2N5S0E4"/>
<comment type="caution">
    <text evidence="2">The sequence shown here is derived from an EMBL/GenBank/DDBJ whole genome shotgun (WGS) entry which is preliminary data.</text>
</comment>
<dbReference type="EMBL" id="PGCJ01001292">
    <property type="protein sequence ID" value="PLW06693.1"/>
    <property type="molecule type" value="Genomic_DNA"/>
</dbReference>
<protein>
    <submittedName>
        <fullName evidence="2">Uncharacterized protein</fullName>
    </submittedName>
</protein>
<feature type="region of interest" description="Disordered" evidence="1">
    <location>
        <begin position="1"/>
        <end position="51"/>
    </location>
</feature>
<proteinExistence type="predicted"/>
<dbReference type="Proteomes" id="UP000235388">
    <property type="component" value="Unassembled WGS sequence"/>
</dbReference>
<accession>A0A2N5S0E4</accession>
<reference evidence="2 3" key="1">
    <citation type="submission" date="2017-11" db="EMBL/GenBank/DDBJ databases">
        <title>De novo assembly and phasing of dikaryotic genomes from two isolates of Puccinia coronata f. sp. avenae, the causal agent of oat crown rust.</title>
        <authorList>
            <person name="Miller M.E."/>
            <person name="Zhang Y."/>
            <person name="Omidvar V."/>
            <person name="Sperschneider J."/>
            <person name="Schwessinger B."/>
            <person name="Raley C."/>
            <person name="Palmer J.M."/>
            <person name="Garnica D."/>
            <person name="Upadhyaya N."/>
            <person name="Rathjen J."/>
            <person name="Taylor J.M."/>
            <person name="Park R.F."/>
            <person name="Dodds P.N."/>
            <person name="Hirsch C.D."/>
            <person name="Kianian S.F."/>
            <person name="Figueroa M."/>
        </authorList>
    </citation>
    <scope>NUCLEOTIDE SEQUENCE [LARGE SCALE GENOMIC DNA]</scope>
    <source>
        <strain evidence="2">12NC29</strain>
    </source>
</reference>
<keyword evidence="3" id="KW-1185">Reference proteome</keyword>
<evidence type="ECO:0000313" key="2">
    <source>
        <dbReference type="EMBL" id="PLW06693.1"/>
    </source>
</evidence>
<sequence length="51" mass="5726">MLQGLNPPLRRPPLSRNPYRPLPRELKAPFAPKGQVTETCPLPSTSLSRVF</sequence>
<organism evidence="2 3">
    <name type="scientific">Puccinia coronata f. sp. avenae</name>
    <dbReference type="NCBI Taxonomy" id="200324"/>
    <lineage>
        <taxon>Eukaryota</taxon>
        <taxon>Fungi</taxon>
        <taxon>Dikarya</taxon>
        <taxon>Basidiomycota</taxon>
        <taxon>Pucciniomycotina</taxon>
        <taxon>Pucciniomycetes</taxon>
        <taxon>Pucciniales</taxon>
        <taxon>Pucciniaceae</taxon>
        <taxon>Puccinia</taxon>
    </lineage>
</organism>
<gene>
    <name evidence="2" type="ORF">PCANC_28069</name>
</gene>
<evidence type="ECO:0000313" key="3">
    <source>
        <dbReference type="Proteomes" id="UP000235388"/>
    </source>
</evidence>